<accession>A0A0C2WTQ4</accession>
<reference evidence="2 3" key="1">
    <citation type="submission" date="2014-04" db="EMBL/GenBank/DDBJ databases">
        <title>Evolutionary Origins and Diversification of the Mycorrhizal Mutualists.</title>
        <authorList>
            <consortium name="DOE Joint Genome Institute"/>
            <consortium name="Mycorrhizal Genomics Consortium"/>
            <person name="Kohler A."/>
            <person name="Kuo A."/>
            <person name="Nagy L.G."/>
            <person name="Floudas D."/>
            <person name="Copeland A."/>
            <person name="Barry K.W."/>
            <person name="Cichocki N."/>
            <person name="Veneault-Fourrey C."/>
            <person name="LaButti K."/>
            <person name="Lindquist E.A."/>
            <person name="Lipzen A."/>
            <person name="Lundell T."/>
            <person name="Morin E."/>
            <person name="Murat C."/>
            <person name="Riley R."/>
            <person name="Ohm R."/>
            <person name="Sun H."/>
            <person name="Tunlid A."/>
            <person name="Henrissat B."/>
            <person name="Grigoriev I.V."/>
            <person name="Hibbett D.S."/>
            <person name="Martin F."/>
        </authorList>
    </citation>
    <scope>NUCLEOTIDE SEQUENCE [LARGE SCALE GENOMIC DNA]</scope>
    <source>
        <strain evidence="2 3">Koide BX008</strain>
    </source>
</reference>
<dbReference type="InParanoid" id="A0A0C2WTQ4"/>
<dbReference type="AlphaFoldDB" id="A0A0C2WTQ4"/>
<dbReference type="Proteomes" id="UP000054549">
    <property type="component" value="Unassembled WGS sequence"/>
</dbReference>
<evidence type="ECO:0000313" key="3">
    <source>
        <dbReference type="Proteomes" id="UP000054549"/>
    </source>
</evidence>
<evidence type="ECO:0000313" key="2">
    <source>
        <dbReference type="EMBL" id="KIL65107.1"/>
    </source>
</evidence>
<sequence length="153" mass="17243">MFNLFSAWRTKRQTTPLPDERPAKRSALQTTLKTVPSDLDDATHARLDTIVLELCDEPIESSLAATCLLNAIVQRSEGRLDQKYGSVEDAKALIKEHPELVAKLKEAWNDRSFEQIRNLKILRPSQSFQTVLGIPIEQKAGMYMLDDAPPTHS</sequence>
<proteinExistence type="predicted"/>
<gene>
    <name evidence="2" type="ORF">M378DRAFT_162356</name>
</gene>
<protein>
    <submittedName>
        <fullName evidence="2">Uncharacterized protein</fullName>
    </submittedName>
</protein>
<dbReference type="EMBL" id="KN818244">
    <property type="protein sequence ID" value="KIL65107.1"/>
    <property type="molecule type" value="Genomic_DNA"/>
</dbReference>
<organism evidence="2 3">
    <name type="scientific">Amanita muscaria (strain Koide BX008)</name>
    <dbReference type="NCBI Taxonomy" id="946122"/>
    <lineage>
        <taxon>Eukaryota</taxon>
        <taxon>Fungi</taxon>
        <taxon>Dikarya</taxon>
        <taxon>Basidiomycota</taxon>
        <taxon>Agaricomycotina</taxon>
        <taxon>Agaricomycetes</taxon>
        <taxon>Agaricomycetidae</taxon>
        <taxon>Agaricales</taxon>
        <taxon>Pluteineae</taxon>
        <taxon>Amanitaceae</taxon>
        <taxon>Amanita</taxon>
    </lineage>
</organism>
<keyword evidence="3" id="KW-1185">Reference proteome</keyword>
<evidence type="ECO:0000256" key="1">
    <source>
        <dbReference type="SAM" id="MobiDB-lite"/>
    </source>
</evidence>
<name>A0A0C2WTQ4_AMAMK</name>
<dbReference type="HOGENOM" id="CLU_1767593_0_0_1"/>
<feature type="region of interest" description="Disordered" evidence="1">
    <location>
        <begin position="1"/>
        <end position="24"/>
    </location>
</feature>